<evidence type="ECO:0008006" key="3">
    <source>
        <dbReference type="Google" id="ProtNLM"/>
    </source>
</evidence>
<feature type="non-terminal residue" evidence="2">
    <location>
        <position position="1"/>
    </location>
</feature>
<proteinExistence type="predicted"/>
<dbReference type="EMBL" id="UINC01162720">
    <property type="protein sequence ID" value="SVD62628.1"/>
    <property type="molecule type" value="Genomic_DNA"/>
</dbReference>
<dbReference type="AlphaFoldDB" id="A0A382WWK5"/>
<evidence type="ECO:0000313" key="2">
    <source>
        <dbReference type="EMBL" id="SVD62628.1"/>
    </source>
</evidence>
<dbReference type="InterPro" id="IPR038225">
    <property type="entry name" value="TagF_sf"/>
</dbReference>
<dbReference type="Pfam" id="PF09867">
    <property type="entry name" value="TagF_N"/>
    <property type="match status" value="1"/>
</dbReference>
<organism evidence="2">
    <name type="scientific">marine metagenome</name>
    <dbReference type="NCBI Taxonomy" id="408172"/>
    <lineage>
        <taxon>unclassified sequences</taxon>
        <taxon>metagenomes</taxon>
        <taxon>ecological metagenomes</taxon>
    </lineage>
</organism>
<reference evidence="2" key="1">
    <citation type="submission" date="2018-05" db="EMBL/GenBank/DDBJ databases">
        <authorList>
            <person name="Lanie J.A."/>
            <person name="Ng W.-L."/>
            <person name="Kazmierczak K.M."/>
            <person name="Andrzejewski T.M."/>
            <person name="Davidsen T.M."/>
            <person name="Wayne K.J."/>
            <person name="Tettelin H."/>
            <person name="Glass J.I."/>
            <person name="Rusch D."/>
            <person name="Podicherti R."/>
            <person name="Tsui H.-C.T."/>
            <person name="Winkler M.E."/>
        </authorList>
    </citation>
    <scope>NUCLEOTIDE SEQUENCE</scope>
</reference>
<dbReference type="NCBIfam" id="TIGR03373">
    <property type="entry name" value="VI_minor_4"/>
    <property type="match status" value="1"/>
</dbReference>
<accession>A0A382WWK5</accession>
<protein>
    <recommendedName>
        <fullName evidence="3">Type VI secretion system-associated protein TagF</fullName>
    </recommendedName>
</protein>
<sequence>PEPVLKPVSQPVPEPVLKPTYVPPPQAGVPAMTESSPSDEGQDLHIAPRSEGLRRPARYTHGCYGKLPIFGDFIRDKNNLSEITSMDLWFQEGILAARQTNRNWDAEFTSAPPSRFLYASPDSQNLIAGVWIASVDRAGRRYPFLLYTIAPMAELGSHPQLYPLFFSDFFHRAQEIAEKGWQGGDLKSIGAKVDALSYHKDFDASRAEYEKYLTQNKAGDLWQKLYGTTDTPSTMLLPMNLQSSLLPLRTGSSNGMRIALRFPRKKGVEPSLWI</sequence>
<feature type="region of interest" description="Disordered" evidence="1">
    <location>
        <begin position="1"/>
        <end position="51"/>
    </location>
</feature>
<name>A0A382WWK5_9ZZZZ</name>
<dbReference type="Gene3D" id="3.40.1730.10">
    <property type="entry name" value="pa0076 domain"/>
    <property type="match status" value="1"/>
</dbReference>
<evidence type="ECO:0000256" key="1">
    <source>
        <dbReference type="SAM" id="MobiDB-lite"/>
    </source>
</evidence>
<dbReference type="InterPro" id="IPR017748">
    <property type="entry name" value="TagF"/>
</dbReference>
<gene>
    <name evidence="2" type="ORF">METZ01_LOCUS415482</name>
</gene>
<feature type="compositionally biased region" description="Basic and acidic residues" evidence="1">
    <location>
        <begin position="42"/>
        <end position="51"/>
    </location>
</feature>
<feature type="compositionally biased region" description="Pro residues" evidence="1">
    <location>
        <begin position="1"/>
        <end position="27"/>
    </location>
</feature>
<feature type="non-terminal residue" evidence="2">
    <location>
        <position position="274"/>
    </location>
</feature>